<dbReference type="InterPro" id="IPR013693">
    <property type="entry name" value="SpoIID/LytB_N"/>
</dbReference>
<name>A0ABT3WXY4_9BACL</name>
<keyword evidence="3" id="KW-1185">Reference proteome</keyword>
<dbReference type="InterPro" id="IPR013486">
    <property type="entry name" value="SpoIID/LytB"/>
</dbReference>
<comment type="caution">
    <text evidence="2">The sequence shown here is derived from an EMBL/GenBank/DDBJ whole genome shotgun (WGS) entry which is preliminary data.</text>
</comment>
<protein>
    <submittedName>
        <fullName evidence="2">Stage II sporulation protein D</fullName>
    </submittedName>
</protein>
<evidence type="ECO:0000313" key="3">
    <source>
        <dbReference type="Proteomes" id="UP001208017"/>
    </source>
</evidence>
<feature type="domain" description="Sporulation stage II protein D amidase enhancer LytB N-terminal" evidence="1">
    <location>
        <begin position="62"/>
        <end position="164"/>
    </location>
</feature>
<sequence>MKKNALLILIVLLTITAVTVLFPAALISLWPSGNGPDDEQRGLVELQVADDDIPIRVLLKDQQKVVTMPLEKYVRGVVAAEMPVTFEKEALKAQAMAARTYVVRRLASGGTKEDPYDVSDDHTEAQAYSTDEKLQKRWGMIEYAQNLSKINEAVNETKGRVLLYDGKPIEALFFSTSSGKTENSEDYWDKSLPYLRSVASPWDEQSDKYTAQTTMSLQDMRAKLGVTSALTASNLNAVLQPMEKSASEHIKKIRVGDQTFSGREFREKLGLRSTWFTWKANGDSITFFTRGFGHGVGLSQYGANGMAKDGKKADEIVRHYYQGVQIGDLKEVIE</sequence>
<dbReference type="EMBL" id="JAPMLT010000002">
    <property type="protein sequence ID" value="MCX7569529.1"/>
    <property type="molecule type" value="Genomic_DNA"/>
</dbReference>
<accession>A0ABT3WXY4</accession>
<organism evidence="2 3">
    <name type="scientific">Tumebacillus lacus</name>
    <dbReference type="NCBI Taxonomy" id="2995335"/>
    <lineage>
        <taxon>Bacteria</taxon>
        <taxon>Bacillati</taxon>
        <taxon>Bacillota</taxon>
        <taxon>Bacilli</taxon>
        <taxon>Bacillales</taxon>
        <taxon>Alicyclobacillaceae</taxon>
        <taxon>Tumebacillus</taxon>
    </lineage>
</organism>
<dbReference type="RefSeq" id="WP_267150769.1">
    <property type="nucleotide sequence ID" value="NZ_JAPMLT010000002.1"/>
</dbReference>
<evidence type="ECO:0000313" key="2">
    <source>
        <dbReference type="EMBL" id="MCX7569529.1"/>
    </source>
</evidence>
<dbReference type="InterPro" id="IPR051922">
    <property type="entry name" value="Bact_Sporulation_Assoc"/>
</dbReference>
<dbReference type="NCBIfam" id="TIGR02669">
    <property type="entry name" value="SpoIID_LytB"/>
    <property type="match status" value="1"/>
</dbReference>
<gene>
    <name evidence="2" type="primary">spoIID</name>
    <name evidence="2" type="ORF">OS242_06105</name>
</gene>
<dbReference type="InterPro" id="IPR014225">
    <property type="entry name" value="Spore_II_D_firmicutes"/>
</dbReference>
<dbReference type="PANTHER" id="PTHR30032:SF4">
    <property type="entry name" value="AMIDASE ENHANCER"/>
    <property type="match status" value="1"/>
</dbReference>
<dbReference type="Proteomes" id="UP001208017">
    <property type="component" value="Unassembled WGS sequence"/>
</dbReference>
<dbReference type="NCBIfam" id="TIGR02870">
    <property type="entry name" value="spore_II_D"/>
    <property type="match status" value="1"/>
</dbReference>
<reference evidence="2 3" key="1">
    <citation type="submission" date="2022-11" db="EMBL/GenBank/DDBJ databases">
        <title>Study of microbial diversity in lake waters.</title>
        <authorList>
            <person name="Zhang J."/>
        </authorList>
    </citation>
    <scope>NUCLEOTIDE SEQUENCE [LARGE SCALE GENOMIC DNA]</scope>
    <source>
        <strain evidence="2 3">DT12</strain>
    </source>
</reference>
<proteinExistence type="predicted"/>
<dbReference type="Pfam" id="PF08486">
    <property type="entry name" value="SpoIID"/>
    <property type="match status" value="1"/>
</dbReference>
<dbReference type="PANTHER" id="PTHR30032">
    <property type="entry name" value="N-ACETYLMURAMOYL-L-ALANINE AMIDASE-RELATED"/>
    <property type="match status" value="1"/>
</dbReference>
<evidence type="ECO:0000259" key="1">
    <source>
        <dbReference type="Pfam" id="PF08486"/>
    </source>
</evidence>